<dbReference type="EMBL" id="MPUH01002421">
    <property type="protein sequence ID" value="OMJ65137.1"/>
    <property type="molecule type" value="Genomic_DNA"/>
</dbReference>
<protein>
    <submittedName>
        <fullName evidence="1">Uncharacterized protein</fullName>
    </submittedName>
</protein>
<dbReference type="AlphaFoldDB" id="A0A1R2AKT7"/>
<keyword evidence="2" id="KW-1185">Reference proteome</keyword>
<proteinExistence type="predicted"/>
<gene>
    <name evidence="1" type="ORF">SteCoe_39131</name>
</gene>
<dbReference type="Proteomes" id="UP000187209">
    <property type="component" value="Unassembled WGS sequence"/>
</dbReference>
<sequence length="343" mass="40002">MSLDRLISISDLKKIYTKKIKSILGIVNSDLRLLSSNFWNRSLEYPVVTEEVLAALILKFLLGLESSVKLGEILCEIKLSKLENFSKILKRIIASNELKPFNISGFLLFTDFKYPDTLSSEINFWNFWSERKPVEIKNFDEYFNDFMEFLSNNSLFIEYLKGLCNVDENTFNLLLEFALEKIVLVEKQIFKWYGADGFTTYDRKIYIKLFETDCPVMNKAAIFYVLLHELCHYFRRTSCLTWEDSRNCSTPETSIDGIPLSEAGNIFEIQFFGDRHRFLNKSVCEFFLSSTETLSREEYSTKFAFINRTRGRFFVSLMRGACLGEKNIVELSGCAFSKHRGYD</sequence>
<evidence type="ECO:0000313" key="2">
    <source>
        <dbReference type="Proteomes" id="UP000187209"/>
    </source>
</evidence>
<comment type="caution">
    <text evidence="1">The sequence shown here is derived from an EMBL/GenBank/DDBJ whole genome shotgun (WGS) entry which is preliminary data.</text>
</comment>
<reference evidence="1 2" key="1">
    <citation type="submission" date="2016-11" db="EMBL/GenBank/DDBJ databases">
        <title>The macronuclear genome of Stentor coeruleus: a giant cell with tiny introns.</title>
        <authorList>
            <person name="Slabodnick M."/>
            <person name="Ruby J.G."/>
            <person name="Reiff S.B."/>
            <person name="Swart E.C."/>
            <person name="Gosai S."/>
            <person name="Prabakaran S."/>
            <person name="Witkowska E."/>
            <person name="Larue G.E."/>
            <person name="Fisher S."/>
            <person name="Freeman R.M."/>
            <person name="Gunawardena J."/>
            <person name="Chu W."/>
            <person name="Stover N.A."/>
            <person name="Gregory B.D."/>
            <person name="Nowacki M."/>
            <person name="Derisi J."/>
            <person name="Roy S.W."/>
            <person name="Marshall W.F."/>
            <person name="Sood P."/>
        </authorList>
    </citation>
    <scope>NUCLEOTIDE SEQUENCE [LARGE SCALE GENOMIC DNA]</scope>
    <source>
        <strain evidence="1">WM001</strain>
    </source>
</reference>
<evidence type="ECO:0000313" key="1">
    <source>
        <dbReference type="EMBL" id="OMJ65137.1"/>
    </source>
</evidence>
<accession>A0A1R2AKT7</accession>
<name>A0A1R2AKT7_9CILI</name>
<organism evidence="1 2">
    <name type="scientific">Stentor coeruleus</name>
    <dbReference type="NCBI Taxonomy" id="5963"/>
    <lineage>
        <taxon>Eukaryota</taxon>
        <taxon>Sar</taxon>
        <taxon>Alveolata</taxon>
        <taxon>Ciliophora</taxon>
        <taxon>Postciliodesmatophora</taxon>
        <taxon>Heterotrichea</taxon>
        <taxon>Heterotrichida</taxon>
        <taxon>Stentoridae</taxon>
        <taxon>Stentor</taxon>
    </lineage>
</organism>